<protein>
    <submittedName>
        <fullName evidence="1">DUF938 domain-containing protein</fullName>
    </submittedName>
</protein>
<comment type="caution">
    <text evidence="1">The sequence shown here is derived from an EMBL/GenBank/DDBJ whole genome shotgun (WGS) entry which is preliminary data.</text>
</comment>
<dbReference type="SUPFAM" id="SSF53335">
    <property type="entry name" value="S-adenosyl-L-methionine-dependent methyltransferases"/>
    <property type="match status" value="1"/>
</dbReference>
<evidence type="ECO:0000313" key="2">
    <source>
        <dbReference type="Proteomes" id="UP001367030"/>
    </source>
</evidence>
<sequence length="201" mass="21530">MSSQRLSSPAAERNGQPILDVLRRLLPAEARVLEIASGTGQHAAFFAAAMPGWQWQPSDGDATSLDSIDAWRTDAANVLPPVALDVMAADWPVQGPFDAVFCANMLHISPWATCAALMQGAARLLKPDGLLVTYGPYLQDGVVTAPGNIAFDASLRDRNPAWGIRRVEDVAREAEAAGFLLNEKVAMPANNLVLAFVRPVK</sequence>
<reference evidence="1 2" key="1">
    <citation type="submission" date="2024-03" db="EMBL/GenBank/DDBJ databases">
        <title>Novel species of the genus Variovorax.</title>
        <authorList>
            <person name="Liu Q."/>
            <person name="Xin Y.-H."/>
        </authorList>
    </citation>
    <scope>NUCLEOTIDE SEQUENCE [LARGE SCALE GENOMIC DNA]</scope>
    <source>
        <strain evidence="1 2">KACC 18901</strain>
    </source>
</reference>
<accession>A0ABU8X834</accession>
<dbReference type="CDD" id="cd02440">
    <property type="entry name" value="AdoMet_MTases"/>
    <property type="match status" value="1"/>
</dbReference>
<dbReference type="RefSeq" id="WP_340335344.1">
    <property type="nucleotide sequence ID" value="NZ_JBBKZS010000004.1"/>
</dbReference>
<dbReference type="InterPro" id="IPR010342">
    <property type="entry name" value="DUF938"/>
</dbReference>
<name>A0ABU8X834_9BURK</name>
<dbReference type="InterPro" id="IPR029063">
    <property type="entry name" value="SAM-dependent_MTases_sf"/>
</dbReference>
<dbReference type="EMBL" id="JBBKZS010000004">
    <property type="protein sequence ID" value="MEJ8855259.1"/>
    <property type="molecule type" value="Genomic_DNA"/>
</dbReference>
<evidence type="ECO:0000313" key="1">
    <source>
        <dbReference type="EMBL" id="MEJ8855259.1"/>
    </source>
</evidence>
<dbReference type="PANTHER" id="PTHR20974">
    <property type="entry name" value="UPF0585 PROTEIN CG18661"/>
    <property type="match status" value="1"/>
</dbReference>
<proteinExistence type="predicted"/>
<organism evidence="1 2">
    <name type="scientific">Variovorax robiniae</name>
    <dbReference type="NCBI Taxonomy" id="1836199"/>
    <lineage>
        <taxon>Bacteria</taxon>
        <taxon>Pseudomonadati</taxon>
        <taxon>Pseudomonadota</taxon>
        <taxon>Betaproteobacteria</taxon>
        <taxon>Burkholderiales</taxon>
        <taxon>Comamonadaceae</taxon>
        <taxon>Variovorax</taxon>
    </lineage>
</organism>
<dbReference type="PANTHER" id="PTHR20974:SF0">
    <property type="entry name" value="UPF0585 PROTEIN CG18661"/>
    <property type="match status" value="1"/>
</dbReference>
<dbReference type="Pfam" id="PF06080">
    <property type="entry name" value="DUF938"/>
    <property type="match status" value="1"/>
</dbReference>
<dbReference type="Proteomes" id="UP001367030">
    <property type="component" value="Unassembled WGS sequence"/>
</dbReference>
<keyword evidence="2" id="KW-1185">Reference proteome</keyword>
<dbReference type="Gene3D" id="3.40.50.150">
    <property type="entry name" value="Vaccinia Virus protein VP39"/>
    <property type="match status" value="1"/>
</dbReference>
<gene>
    <name evidence="1" type="ORF">WKW79_11805</name>
</gene>